<evidence type="ECO:0000313" key="8">
    <source>
        <dbReference type="Proteomes" id="UP000615446"/>
    </source>
</evidence>
<dbReference type="Gene3D" id="3.60.10.10">
    <property type="entry name" value="Endonuclease/exonuclease/phosphatase"/>
    <property type="match status" value="1"/>
</dbReference>
<dbReference type="PANTHER" id="PTHR22748:SF6">
    <property type="entry name" value="DNA-(APURINIC OR APYRIMIDINIC SITE) ENDONUCLEASE"/>
    <property type="match status" value="1"/>
</dbReference>
<dbReference type="AlphaFoldDB" id="A0A8H3QEK2"/>
<accession>A0A8H3QEK2</accession>
<evidence type="ECO:0000256" key="1">
    <source>
        <dbReference type="ARBA" id="ARBA00001946"/>
    </source>
</evidence>
<dbReference type="Pfam" id="PF14529">
    <property type="entry name" value="Exo_endo_phos_2"/>
    <property type="match status" value="1"/>
</dbReference>
<evidence type="ECO:0000313" key="7">
    <source>
        <dbReference type="EMBL" id="GES74164.1"/>
    </source>
</evidence>
<dbReference type="SUPFAM" id="SSF56219">
    <property type="entry name" value="DNase I-like"/>
    <property type="match status" value="1"/>
</dbReference>
<dbReference type="GO" id="GO:0005634">
    <property type="term" value="C:nucleus"/>
    <property type="evidence" value="ECO:0007669"/>
    <property type="project" value="TreeGrafter"/>
</dbReference>
<evidence type="ECO:0000259" key="6">
    <source>
        <dbReference type="Pfam" id="PF14529"/>
    </source>
</evidence>
<dbReference type="GO" id="GO:0008081">
    <property type="term" value="F:phosphoric diester hydrolase activity"/>
    <property type="evidence" value="ECO:0007669"/>
    <property type="project" value="TreeGrafter"/>
</dbReference>
<proteinExistence type="inferred from homology"/>
<gene>
    <name evidence="7" type="ORF">RCL2_000165900</name>
</gene>
<dbReference type="Proteomes" id="UP000615446">
    <property type="component" value="Unassembled WGS sequence"/>
</dbReference>
<name>A0A8H3QEK2_9GLOM</name>
<dbReference type="InterPro" id="IPR005135">
    <property type="entry name" value="Endo/exonuclease/phosphatase"/>
</dbReference>
<dbReference type="InterPro" id="IPR004808">
    <property type="entry name" value="AP_endonuc_1"/>
</dbReference>
<dbReference type="EMBL" id="BLAL01000011">
    <property type="protein sequence ID" value="GES74164.1"/>
    <property type="molecule type" value="Genomic_DNA"/>
</dbReference>
<sequence length="628" mass="73391">MEHNQNPTIQRIDEIEDKILTLNISGLNTSIKQKHLINFMNINDIKILSVTETKLIINTGQHLYKNHKNNKIWWSSTDIHHYSQGVGIIMDNSYAKYVALQRTFKSYMLALTLFLKGKIRFTIIVLYNYANNTMKKEITELYAHIKDLIKKEIKHKTRIIIMGDFNASYDDYQQEIKSNKHSWKNSIFTTLKEYDFKDTNSLFHKNPLPTWHHQDFKSRIDFIWVNYKTIPDLIYASTNKPHIVSTDHSVMTAYFSYDDIFRNKAVAIAKRYNIYTIINYKVITQDEWKAFTAQMKELCPIEESIKLVIITDLSYKLNIDKSNILMLSILEFKQFIKDLFNIVTIRFKKKDEEYNTKRIKFFVAKQCQELADHKRRVINSVLNCQRKHITLDKILISNNSQMELCLDPDVIDKEVTNHFQNAAGDIPAEWPITLLETMKKVVVKIVTQKLSHIIANNNILKGGNHAALPGNSTEVPIRIMNLIMEDAKVKKKPLWILFQDLSKAYDRVDIKMLELTFNKIKISKRIVQLFVNLFSDSRKAVITTTRTTQFYKALIGIDQDISYKLENILQIANKFNKLNNIQINPENFALMTNDINALKDKSIKLNFGSHVQEIQLIRLIESVKILST</sequence>
<dbReference type="GO" id="GO:0006284">
    <property type="term" value="P:base-excision repair"/>
    <property type="evidence" value="ECO:0007669"/>
    <property type="project" value="TreeGrafter"/>
</dbReference>
<organism evidence="7 8">
    <name type="scientific">Rhizophagus clarus</name>
    <dbReference type="NCBI Taxonomy" id="94130"/>
    <lineage>
        <taxon>Eukaryota</taxon>
        <taxon>Fungi</taxon>
        <taxon>Fungi incertae sedis</taxon>
        <taxon>Mucoromycota</taxon>
        <taxon>Glomeromycotina</taxon>
        <taxon>Glomeromycetes</taxon>
        <taxon>Glomerales</taxon>
        <taxon>Glomeraceae</taxon>
        <taxon>Rhizophagus</taxon>
    </lineage>
</organism>
<keyword evidence="3" id="KW-0479">Metal-binding</keyword>
<dbReference type="OrthoDB" id="4368687at2759"/>
<dbReference type="GO" id="GO:0008311">
    <property type="term" value="F:double-stranded DNA 3'-5' DNA exonuclease activity"/>
    <property type="evidence" value="ECO:0007669"/>
    <property type="project" value="TreeGrafter"/>
</dbReference>
<comment type="caution">
    <text evidence="7">The sequence shown here is derived from an EMBL/GenBank/DDBJ whole genome shotgun (WGS) entry which is preliminary data.</text>
</comment>
<dbReference type="InterPro" id="IPR036691">
    <property type="entry name" value="Endo/exonu/phosph_ase_sf"/>
</dbReference>
<protein>
    <recommendedName>
        <fullName evidence="6">Endonuclease/exonuclease/phosphatase domain-containing protein</fullName>
    </recommendedName>
</protein>
<keyword evidence="4" id="KW-0378">Hydrolase</keyword>
<dbReference type="PANTHER" id="PTHR22748">
    <property type="entry name" value="AP ENDONUCLEASE"/>
    <property type="match status" value="1"/>
</dbReference>
<evidence type="ECO:0000256" key="3">
    <source>
        <dbReference type="ARBA" id="ARBA00022723"/>
    </source>
</evidence>
<evidence type="ECO:0000256" key="5">
    <source>
        <dbReference type="ARBA" id="ARBA00022842"/>
    </source>
</evidence>
<keyword evidence="5" id="KW-0460">Magnesium</keyword>
<feature type="domain" description="Endonuclease/exonuclease/phosphatase" evidence="6">
    <location>
        <begin position="122"/>
        <end position="250"/>
    </location>
</feature>
<evidence type="ECO:0000256" key="4">
    <source>
        <dbReference type="ARBA" id="ARBA00022801"/>
    </source>
</evidence>
<dbReference type="GO" id="GO:0046872">
    <property type="term" value="F:metal ion binding"/>
    <property type="evidence" value="ECO:0007669"/>
    <property type="project" value="UniProtKB-KW"/>
</dbReference>
<evidence type="ECO:0000256" key="2">
    <source>
        <dbReference type="ARBA" id="ARBA00007092"/>
    </source>
</evidence>
<comment type="similarity">
    <text evidence="2">Belongs to the DNA repair enzymes AP/ExoA family.</text>
</comment>
<dbReference type="GO" id="GO:0003906">
    <property type="term" value="F:DNA-(apurinic or apyrimidinic site) endonuclease activity"/>
    <property type="evidence" value="ECO:0007669"/>
    <property type="project" value="TreeGrafter"/>
</dbReference>
<reference evidence="7" key="1">
    <citation type="submission" date="2019-10" db="EMBL/GenBank/DDBJ databases">
        <title>Conservation and host-specific expression of non-tandemly repeated heterogenous ribosome RNA gene in arbuscular mycorrhizal fungi.</title>
        <authorList>
            <person name="Maeda T."/>
            <person name="Kobayashi Y."/>
            <person name="Nakagawa T."/>
            <person name="Ezawa T."/>
            <person name="Yamaguchi K."/>
            <person name="Bino T."/>
            <person name="Nishimoto Y."/>
            <person name="Shigenobu S."/>
            <person name="Kawaguchi M."/>
        </authorList>
    </citation>
    <scope>NUCLEOTIDE SEQUENCE</scope>
    <source>
        <strain evidence="7">HR1</strain>
    </source>
</reference>
<comment type="cofactor">
    <cofactor evidence="1">
        <name>Mg(2+)</name>
        <dbReference type="ChEBI" id="CHEBI:18420"/>
    </cofactor>
</comment>